<dbReference type="GeneID" id="70229137"/>
<sequence>MPRIFGDTRCDACHALIGDTEESAVQIWCLHWPAGNWMSASLLRSHNVTVRDYPGFTFLHSDCFSSIIITPHRHRSQDEINCFRRALAWRKLDHMRIFPKELDIPKPLRSSQLAVSAAARIASLPLLGRLPIGLVALIQSCCPDAYFWNMVHRLDFKPRLGLRPMSTTLITNYLSCVESWKRHDAGPACAESLKDPECICITLDSDGIYQIERLQNHPRPPNYSRQKFKRYVLANEKDLKSVEAYFQDGLCCLRAHGGHPGFPT</sequence>
<evidence type="ECO:0000313" key="2">
    <source>
        <dbReference type="Proteomes" id="UP000720189"/>
    </source>
</evidence>
<proteinExistence type="predicted"/>
<protein>
    <submittedName>
        <fullName evidence="1">Uncharacterized protein</fullName>
    </submittedName>
</protein>
<organism evidence="1 2">
    <name type="scientific">Fusarium redolens</name>
    <dbReference type="NCBI Taxonomy" id="48865"/>
    <lineage>
        <taxon>Eukaryota</taxon>
        <taxon>Fungi</taxon>
        <taxon>Dikarya</taxon>
        <taxon>Ascomycota</taxon>
        <taxon>Pezizomycotina</taxon>
        <taxon>Sordariomycetes</taxon>
        <taxon>Hypocreomycetidae</taxon>
        <taxon>Hypocreales</taxon>
        <taxon>Nectriaceae</taxon>
        <taxon>Fusarium</taxon>
        <taxon>Fusarium redolens species complex</taxon>
    </lineage>
</organism>
<keyword evidence="2" id="KW-1185">Reference proteome</keyword>
<name>A0A9P9KFG3_FUSRE</name>
<dbReference type="RefSeq" id="XP_046050839.1">
    <property type="nucleotide sequence ID" value="XM_046199183.1"/>
</dbReference>
<accession>A0A9P9KFG3</accession>
<dbReference type="Proteomes" id="UP000720189">
    <property type="component" value="Unassembled WGS sequence"/>
</dbReference>
<reference evidence="1" key="1">
    <citation type="journal article" date="2021" name="Nat. Commun.">
        <title>Genetic determinants of endophytism in the Arabidopsis root mycobiome.</title>
        <authorList>
            <person name="Mesny F."/>
            <person name="Miyauchi S."/>
            <person name="Thiergart T."/>
            <person name="Pickel B."/>
            <person name="Atanasova L."/>
            <person name="Karlsson M."/>
            <person name="Huettel B."/>
            <person name="Barry K.W."/>
            <person name="Haridas S."/>
            <person name="Chen C."/>
            <person name="Bauer D."/>
            <person name="Andreopoulos W."/>
            <person name="Pangilinan J."/>
            <person name="LaButti K."/>
            <person name="Riley R."/>
            <person name="Lipzen A."/>
            <person name="Clum A."/>
            <person name="Drula E."/>
            <person name="Henrissat B."/>
            <person name="Kohler A."/>
            <person name="Grigoriev I.V."/>
            <person name="Martin F.M."/>
            <person name="Hacquard S."/>
        </authorList>
    </citation>
    <scope>NUCLEOTIDE SEQUENCE</scope>
    <source>
        <strain evidence="1">MPI-CAGE-AT-0023</strain>
    </source>
</reference>
<gene>
    <name evidence="1" type="ORF">BKA55DRAFT_688287</name>
</gene>
<dbReference type="AlphaFoldDB" id="A0A9P9KFG3"/>
<dbReference type="EMBL" id="JAGMUX010000006">
    <property type="protein sequence ID" value="KAH7255270.1"/>
    <property type="molecule type" value="Genomic_DNA"/>
</dbReference>
<comment type="caution">
    <text evidence="1">The sequence shown here is derived from an EMBL/GenBank/DDBJ whole genome shotgun (WGS) entry which is preliminary data.</text>
</comment>
<evidence type="ECO:0000313" key="1">
    <source>
        <dbReference type="EMBL" id="KAH7255270.1"/>
    </source>
</evidence>
<dbReference type="OrthoDB" id="4763081at2759"/>